<name>A0ABV6J7W9_9BACL</name>
<dbReference type="Gene3D" id="3.30.360.10">
    <property type="entry name" value="Dihydrodipicolinate Reductase, domain 2"/>
    <property type="match status" value="1"/>
</dbReference>
<dbReference type="InterPro" id="IPR036291">
    <property type="entry name" value="NAD(P)-bd_dom_sf"/>
</dbReference>
<dbReference type="Proteomes" id="UP001589818">
    <property type="component" value="Unassembled WGS sequence"/>
</dbReference>
<dbReference type="PANTHER" id="PTHR43796">
    <property type="entry name" value="CARBOXYNORSPERMIDINE SYNTHASE"/>
    <property type="match status" value="1"/>
</dbReference>
<dbReference type="EMBL" id="JBHLVF010000013">
    <property type="protein sequence ID" value="MFC0391981.1"/>
    <property type="molecule type" value="Genomic_DNA"/>
</dbReference>
<reference evidence="2 3" key="1">
    <citation type="submission" date="2024-09" db="EMBL/GenBank/DDBJ databases">
        <authorList>
            <person name="Sun Q."/>
            <person name="Mori K."/>
        </authorList>
    </citation>
    <scope>NUCLEOTIDE SEQUENCE [LARGE SCALE GENOMIC DNA]</scope>
    <source>
        <strain evidence="2 3">CCM 4839</strain>
    </source>
</reference>
<accession>A0ABV6J7W9</accession>
<gene>
    <name evidence="2" type="ORF">ACFFJ8_11470</name>
</gene>
<organism evidence="2 3">
    <name type="scientific">Paenibacillus mendelii</name>
    <dbReference type="NCBI Taxonomy" id="206163"/>
    <lineage>
        <taxon>Bacteria</taxon>
        <taxon>Bacillati</taxon>
        <taxon>Bacillota</taxon>
        <taxon>Bacilli</taxon>
        <taxon>Bacillales</taxon>
        <taxon>Paenibacillaceae</taxon>
        <taxon>Paenibacillus</taxon>
    </lineage>
</organism>
<dbReference type="PANTHER" id="PTHR43796:SF2">
    <property type="entry name" value="CARBOXYNORSPERMIDINE SYNTHASE"/>
    <property type="match status" value="1"/>
</dbReference>
<dbReference type="SUPFAM" id="SSF51735">
    <property type="entry name" value="NAD(P)-binding Rossmann-fold domains"/>
    <property type="match status" value="1"/>
</dbReference>
<dbReference type="Gene3D" id="3.40.50.720">
    <property type="entry name" value="NAD(P)-binding Rossmann-like Domain"/>
    <property type="match status" value="1"/>
</dbReference>
<protein>
    <submittedName>
        <fullName evidence="2">Saccharopine dehydrogenase family protein</fullName>
    </submittedName>
</protein>
<keyword evidence="3" id="KW-1185">Reference proteome</keyword>
<dbReference type="Pfam" id="PF03435">
    <property type="entry name" value="Sacchrp_dh_NADP"/>
    <property type="match status" value="1"/>
</dbReference>
<comment type="caution">
    <text evidence="2">The sequence shown here is derived from an EMBL/GenBank/DDBJ whole genome shotgun (WGS) entry which is preliminary data.</text>
</comment>
<evidence type="ECO:0000259" key="1">
    <source>
        <dbReference type="Pfam" id="PF03435"/>
    </source>
</evidence>
<dbReference type="RefSeq" id="WP_204820330.1">
    <property type="nucleotide sequence ID" value="NZ_JANHOF010000007.1"/>
</dbReference>
<proteinExistence type="predicted"/>
<dbReference type="InterPro" id="IPR005097">
    <property type="entry name" value="Sacchrp_dh_NADP-bd"/>
</dbReference>
<evidence type="ECO:0000313" key="2">
    <source>
        <dbReference type="EMBL" id="MFC0391981.1"/>
    </source>
</evidence>
<feature type="domain" description="Saccharopine dehydrogenase NADP binding" evidence="1">
    <location>
        <begin position="5"/>
        <end position="115"/>
    </location>
</feature>
<sequence length="362" mass="39688">MKENIIVVGGYGHVGQTICRQLGELYPGKVYAAGRNFTRAEQFSATTGGKVKPLQMNVSDGFEPDMANRVKLVIMCLDQSDTAFVRSCFQYGIRYMDVSANHSFLAEVERLQEEACFYEVTAVLSIGLAPGLTNLLALQAKKLTDHVDTLDIAIMLGMGDQHGNAAIEWTVDNLAADFHVVKEGGEVAVQSFTDGRLTDFGAKLGYRRAYRFNFSDQHVLPRTLGVPNVSTRLCFDSAAVTGWIAGLRAVGLLRLLKLKPVRRAVVARLGKIRFGEDLYAVKIDAKGRKDHKAVYVECFLHGRNEAQATAQAAAAVAERLYGSGLPHGVYHIEQLFDLDCILHALGPEVTIETRIDGQRVLG</sequence>
<evidence type="ECO:0000313" key="3">
    <source>
        <dbReference type="Proteomes" id="UP001589818"/>
    </source>
</evidence>